<dbReference type="Gene3D" id="3.40.50.150">
    <property type="entry name" value="Vaccinia Virus protein VP39"/>
    <property type="match status" value="1"/>
</dbReference>
<dbReference type="PANTHER" id="PTHR36112:SF1">
    <property type="entry name" value="RIBOSOMAL RNA SMALL SUBUNIT METHYLTRANSFERASE J"/>
    <property type="match status" value="1"/>
</dbReference>
<dbReference type="OrthoDB" id="3191794at2"/>
<keyword evidence="1" id="KW-0698">rRNA processing</keyword>
<keyword evidence="1" id="KW-0949">S-adenosyl-L-methionine</keyword>
<dbReference type="InterPro" id="IPR029063">
    <property type="entry name" value="SAM-dependent_MTases_sf"/>
</dbReference>
<gene>
    <name evidence="1" type="primary">rsmJ</name>
    <name evidence="2" type="ORF">BCF53_10683</name>
</gene>
<name>A0A4R3I804_9GAMM</name>
<comment type="subcellular location">
    <subcellularLocation>
        <location evidence="1">Cytoplasm</location>
    </subcellularLocation>
</comment>
<evidence type="ECO:0000313" key="2">
    <source>
        <dbReference type="EMBL" id="TCS41352.1"/>
    </source>
</evidence>
<evidence type="ECO:0000313" key="3">
    <source>
        <dbReference type="Proteomes" id="UP000295793"/>
    </source>
</evidence>
<comment type="function">
    <text evidence="1">Specifically methylates the guanosine in position 1516 of 16S rRNA.</text>
</comment>
<sequence length="259" mass="28413">MFTIPLYCPDEGPEQNRLLLEQCKKESWLQISSVKPNQAFIVIEDGKLGLAGSSWPKVHAVFVDFLSAAAEHRRLHGGGAGQAVAKAVGLKKRKDIHILDATAGLGRDAFVMASLGATVHMLERNQVVHLLLNDGLQRLKDSGQLDEVADRMTLSAGSLLEPDACATLKQFDVVYLDPMFPDRSKSAKVKKDMALFHDMIGADMDADELLNPAMALAEYRVVVKRSKKAPLLMNREPSTQLLGKSSRFDIYAIKSLSVT</sequence>
<dbReference type="GO" id="GO:0008990">
    <property type="term" value="F:rRNA (guanine-N2-)-methyltransferase activity"/>
    <property type="evidence" value="ECO:0007669"/>
    <property type="project" value="UniProtKB-UniRule"/>
</dbReference>
<dbReference type="PANTHER" id="PTHR36112">
    <property type="entry name" value="RIBOSOMAL RNA SMALL SUBUNIT METHYLTRANSFERASE J"/>
    <property type="match status" value="1"/>
</dbReference>
<feature type="binding site" evidence="1">
    <location>
        <begin position="107"/>
        <end position="108"/>
    </location>
    <ligand>
        <name>S-adenosyl-L-methionine</name>
        <dbReference type="ChEBI" id="CHEBI:59789"/>
    </ligand>
</feature>
<comment type="caution">
    <text evidence="2">The sequence shown here is derived from an EMBL/GenBank/DDBJ whole genome shotgun (WGS) entry which is preliminary data.</text>
</comment>
<dbReference type="InterPro" id="IPR007536">
    <property type="entry name" value="16SrRNA_methylTrfase_J"/>
</dbReference>
<dbReference type="EC" id="2.1.1.242" evidence="1"/>
<organism evidence="2 3">
    <name type="scientific">Reinekea marinisedimentorum</name>
    <dbReference type="NCBI Taxonomy" id="230495"/>
    <lineage>
        <taxon>Bacteria</taxon>
        <taxon>Pseudomonadati</taxon>
        <taxon>Pseudomonadota</taxon>
        <taxon>Gammaproteobacteria</taxon>
        <taxon>Oceanospirillales</taxon>
        <taxon>Saccharospirillaceae</taxon>
        <taxon>Reinekea</taxon>
    </lineage>
</organism>
<keyword evidence="1 2" id="KW-0489">Methyltransferase</keyword>
<keyword evidence="1" id="KW-0963">Cytoplasm</keyword>
<comment type="caution">
    <text evidence="1">Lacks conserved residue(s) required for the propagation of feature annotation.</text>
</comment>
<feature type="binding site" evidence="1">
    <location>
        <begin position="123"/>
        <end position="124"/>
    </location>
    <ligand>
        <name>S-adenosyl-L-methionine</name>
        <dbReference type="ChEBI" id="CHEBI:59789"/>
    </ligand>
</feature>
<dbReference type="GO" id="GO:0005737">
    <property type="term" value="C:cytoplasm"/>
    <property type="evidence" value="ECO:0007669"/>
    <property type="project" value="UniProtKB-SubCell"/>
</dbReference>
<dbReference type="SUPFAM" id="SSF53335">
    <property type="entry name" value="S-adenosyl-L-methionine-dependent methyltransferases"/>
    <property type="match status" value="1"/>
</dbReference>
<feature type="binding site" evidence="1">
    <location>
        <position position="177"/>
    </location>
    <ligand>
        <name>S-adenosyl-L-methionine</name>
        <dbReference type="ChEBI" id="CHEBI:59789"/>
    </ligand>
</feature>
<comment type="catalytic activity">
    <reaction evidence="1">
        <text>guanosine(1516) in 16S rRNA + S-adenosyl-L-methionine = N(2)-methylguanosine(1516) in 16S rRNA + S-adenosyl-L-homocysteine + H(+)</text>
        <dbReference type="Rhea" id="RHEA:43220"/>
        <dbReference type="Rhea" id="RHEA-COMP:10412"/>
        <dbReference type="Rhea" id="RHEA-COMP:10413"/>
        <dbReference type="ChEBI" id="CHEBI:15378"/>
        <dbReference type="ChEBI" id="CHEBI:57856"/>
        <dbReference type="ChEBI" id="CHEBI:59789"/>
        <dbReference type="ChEBI" id="CHEBI:74269"/>
        <dbReference type="ChEBI" id="CHEBI:74481"/>
        <dbReference type="EC" id="2.1.1.242"/>
    </reaction>
</comment>
<dbReference type="Pfam" id="PF04445">
    <property type="entry name" value="SAM_MT"/>
    <property type="match status" value="1"/>
</dbReference>
<evidence type="ECO:0000256" key="1">
    <source>
        <dbReference type="HAMAP-Rule" id="MF_01523"/>
    </source>
</evidence>
<protein>
    <recommendedName>
        <fullName evidence="1">Ribosomal RNA small subunit methyltransferase J</fullName>
        <ecNumber evidence="1">2.1.1.242</ecNumber>
    </recommendedName>
    <alternativeName>
        <fullName evidence="1">16S rRNA m2G1516 methyltransferase</fullName>
    </alternativeName>
    <alternativeName>
        <fullName evidence="1">rRNA (guanine-N(2)-)-methyltransferase</fullName>
    </alternativeName>
</protein>
<dbReference type="RefSeq" id="WP_132701325.1">
    <property type="nucleotide sequence ID" value="NZ_SLZR01000006.1"/>
</dbReference>
<dbReference type="HAMAP" id="MF_01523">
    <property type="entry name" value="16SrRNA_methyltr_J"/>
    <property type="match status" value="1"/>
</dbReference>
<accession>A0A4R3I804</accession>
<reference evidence="2 3" key="1">
    <citation type="submission" date="2019-03" db="EMBL/GenBank/DDBJ databases">
        <title>Genomic Encyclopedia of Archaeal and Bacterial Type Strains, Phase II (KMG-II): from individual species to whole genera.</title>
        <authorList>
            <person name="Goeker M."/>
        </authorList>
    </citation>
    <scope>NUCLEOTIDE SEQUENCE [LARGE SCALE GENOMIC DNA]</scope>
    <source>
        <strain evidence="2 3">DSM 15388</strain>
    </source>
</reference>
<dbReference type="EMBL" id="SLZR01000006">
    <property type="protein sequence ID" value="TCS41352.1"/>
    <property type="molecule type" value="Genomic_DNA"/>
</dbReference>
<comment type="similarity">
    <text evidence="1">Belongs to the methyltransferase superfamily. RsmJ family.</text>
</comment>
<dbReference type="AlphaFoldDB" id="A0A4R3I804"/>
<proteinExistence type="inferred from homology"/>
<dbReference type="Proteomes" id="UP000295793">
    <property type="component" value="Unassembled WGS sequence"/>
</dbReference>
<keyword evidence="1 2" id="KW-0808">Transferase</keyword>
<keyword evidence="3" id="KW-1185">Reference proteome</keyword>